<feature type="region of interest" description="Disordered" evidence="1">
    <location>
        <begin position="64"/>
        <end position="99"/>
    </location>
</feature>
<protein>
    <submittedName>
        <fullName evidence="2">Uncharacterized protein</fullName>
    </submittedName>
</protein>
<name>A0AAD3S6S2_NEPGR</name>
<dbReference type="Proteomes" id="UP001279734">
    <property type="component" value="Unassembled WGS sequence"/>
</dbReference>
<comment type="caution">
    <text evidence="2">The sequence shown here is derived from an EMBL/GenBank/DDBJ whole genome shotgun (WGS) entry which is preliminary data.</text>
</comment>
<accession>A0AAD3S6S2</accession>
<gene>
    <name evidence="2" type="ORF">Nepgr_007036</name>
</gene>
<evidence type="ECO:0000313" key="3">
    <source>
        <dbReference type="Proteomes" id="UP001279734"/>
    </source>
</evidence>
<sequence length="99" mass="11195">MKRFLNCFITEARHIPQLFDEMKLNAFVASWGLIQALVAQRPQFFPKIEAIARAYISVEQANEAKRPKCVGCPPEGPKPATGKKRNGDSSCFQEHHKKP</sequence>
<organism evidence="2 3">
    <name type="scientific">Nepenthes gracilis</name>
    <name type="common">Slender pitcher plant</name>
    <dbReference type="NCBI Taxonomy" id="150966"/>
    <lineage>
        <taxon>Eukaryota</taxon>
        <taxon>Viridiplantae</taxon>
        <taxon>Streptophyta</taxon>
        <taxon>Embryophyta</taxon>
        <taxon>Tracheophyta</taxon>
        <taxon>Spermatophyta</taxon>
        <taxon>Magnoliopsida</taxon>
        <taxon>eudicotyledons</taxon>
        <taxon>Gunneridae</taxon>
        <taxon>Pentapetalae</taxon>
        <taxon>Caryophyllales</taxon>
        <taxon>Nepenthaceae</taxon>
        <taxon>Nepenthes</taxon>
    </lineage>
</organism>
<reference evidence="2" key="1">
    <citation type="submission" date="2023-05" db="EMBL/GenBank/DDBJ databases">
        <title>Nepenthes gracilis genome sequencing.</title>
        <authorList>
            <person name="Fukushima K."/>
        </authorList>
    </citation>
    <scope>NUCLEOTIDE SEQUENCE</scope>
    <source>
        <strain evidence="2">SING2019-196</strain>
    </source>
</reference>
<dbReference type="AlphaFoldDB" id="A0AAD3S6S2"/>
<evidence type="ECO:0000256" key="1">
    <source>
        <dbReference type="SAM" id="MobiDB-lite"/>
    </source>
</evidence>
<proteinExistence type="predicted"/>
<keyword evidence="3" id="KW-1185">Reference proteome</keyword>
<evidence type="ECO:0000313" key="2">
    <source>
        <dbReference type="EMBL" id="GMH05196.1"/>
    </source>
</evidence>
<dbReference type="EMBL" id="BSYO01000005">
    <property type="protein sequence ID" value="GMH05196.1"/>
    <property type="molecule type" value="Genomic_DNA"/>
</dbReference>